<dbReference type="InterPro" id="IPR017907">
    <property type="entry name" value="Znf_RING_CS"/>
</dbReference>
<evidence type="ECO:0000256" key="9">
    <source>
        <dbReference type="ARBA" id="ARBA00022833"/>
    </source>
</evidence>
<dbReference type="PROSITE" id="PS50089">
    <property type="entry name" value="ZF_RING_2"/>
    <property type="match status" value="1"/>
</dbReference>
<accession>A0A9D4W8T4</accession>
<evidence type="ECO:0000256" key="13">
    <source>
        <dbReference type="ARBA" id="ARBA00023242"/>
    </source>
</evidence>
<dbReference type="InterPro" id="IPR050628">
    <property type="entry name" value="SNF2_RAD54_helicase_TF"/>
</dbReference>
<keyword evidence="6 14" id="KW-0863">Zinc-finger</keyword>
<dbReference type="OrthoDB" id="448448at2759"/>
<dbReference type="PANTHER" id="PTHR45626">
    <property type="entry name" value="TRANSCRIPTION TERMINATION FACTOR 2-RELATED"/>
    <property type="match status" value="1"/>
</dbReference>
<keyword evidence="4" id="KW-0547">Nucleotide-binding</keyword>
<dbReference type="CDD" id="cd18793">
    <property type="entry name" value="SF2_C_SNF"/>
    <property type="match status" value="1"/>
</dbReference>
<dbReference type="PROSITE" id="PS51192">
    <property type="entry name" value="HELICASE_ATP_BIND_1"/>
    <property type="match status" value="1"/>
</dbReference>
<evidence type="ECO:0000313" key="18">
    <source>
        <dbReference type="EMBL" id="KAI5397541.1"/>
    </source>
</evidence>
<keyword evidence="13" id="KW-0539">Nucleus</keyword>
<dbReference type="InterPro" id="IPR000330">
    <property type="entry name" value="SNF2_N"/>
</dbReference>
<evidence type="ECO:0000259" key="17">
    <source>
        <dbReference type="PROSITE" id="PS51194"/>
    </source>
</evidence>
<dbReference type="Proteomes" id="UP001058974">
    <property type="component" value="Chromosome 6"/>
</dbReference>
<dbReference type="GO" id="GO:0003676">
    <property type="term" value="F:nucleic acid binding"/>
    <property type="evidence" value="ECO:0007669"/>
    <property type="project" value="InterPro"/>
</dbReference>
<dbReference type="InterPro" id="IPR027417">
    <property type="entry name" value="P-loop_NTPase"/>
</dbReference>
<comment type="caution">
    <text evidence="18">The sequence shown here is derived from an EMBL/GenBank/DDBJ whole genome shotgun (WGS) entry which is preliminary data.</text>
</comment>
<dbReference type="GO" id="GO:0008270">
    <property type="term" value="F:zinc ion binding"/>
    <property type="evidence" value="ECO:0007669"/>
    <property type="project" value="UniProtKB-KW"/>
</dbReference>
<proteinExistence type="inferred from homology"/>
<dbReference type="SMART" id="SM00910">
    <property type="entry name" value="HIRAN"/>
    <property type="match status" value="1"/>
</dbReference>
<dbReference type="SMART" id="SM00490">
    <property type="entry name" value="HELICc"/>
    <property type="match status" value="1"/>
</dbReference>
<dbReference type="GO" id="GO:0006281">
    <property type="term" value="P:DNA repair"/>
    <property type="evidence" value="ECO:0007669"/>
    <property type="project" value="UniProtKB-KW"/>
</dbReference>
<evidence type="ECO:0000256" key="11">
    <source>
        <dbReference type="ARBA" id="ARBA00022853"/>
    </source>
</evidence>
<feature type="domain" description="RING-type" evidence="15">
    <location>
        <begin position="915"/>
        <end position="955"/>
    </location>
</feature>
<evidence type="ECO:0000256" key="14">
    <source>
        <dbReference type="PROSITE-ProRule" id="PRU00175"/>
    </source>
</evidence>
<feature type="domain" description="Helicase ATP-binding" evidence="16">
    <location>
        <begin position="527"/>
        <end position="718"/>
    </location>
</feature>
<evidence type="ECO:0000313" key="19">
    <source>
        <dbReference type="Proteomes" id="UP001058974"/>
    </source>
</evidence>
<keyword evidence="19" id="KW-1185">Reference proteome</keyword>
<dbReference type="Gene3D" id="3.40.50.10810">
    <property type="entry name" value="Tandem AAA-ATPase domain"/>
    <property type="match status" value="1"/>
</dbReference>
<dbReference type="GO" id="GO:0016818">
    <property type="term" value="F:hydrolase activity, acting on acid anhydrides, in phosphorus-containing anhydrides"/>
    <property type="evidence" value="ECO:0007669"/>
    <property type="project" value="InterPro"/>
</dbReference>
<evidence type="ECO:0000256" key="1">
    <source>
        <dbReference type="ARBA" id="ARBA00004123"/>
    </source>
</evidence>
<dbReference type="SUPFAM" id="SSF52540">
    <property type="entry name" value="P-loop containing nucleoside triphosphate hydrolases"/>
    <property type="match status" value="2"/>
</dbReference>
<dbReference type="InterPro" id="IPR013083">
    <property type="entry name" value="Znf_RING/FYVE/PHD"/>
</dbReference>
<gene>
    <name evidence="18" type="ORF">KIW84_063383</name>
</gene>
<evidence type="ECO:0000256" key="12">
    <source>
        <dbReference type="ARBA" id="ARBA00023204"/>
    </source>
</evidence>
<dbReference type="InterPro" id="IPR001841">
    <property type="entry name" value="Znf_RING"/>
</dbReference>
<dbReference type="Pfam" id="PF00271">
    <property type="entry name" value="Helicase_C"/>
    <property type="match status" value="1"/>
</dbReference>
<name>A0A9D4W8T4_PEA</name>
<dbReference type="GO" id="GO:0005524">
    <property type="term" value="F:ATP binding"/>
    <property type="evidence" value="ECO:0007669"/>
    <property type="project" value="UniProtKB-KW"/>
</dbReference>
<keyword evidence="3" id="KW-0479">Metal-binding</keyword>
<evidence type="ECO:0000256" key="4">
    <source>
        <dbReference type="ARBA" id="ARBA00022741"/>
    </source>
</evidence>
<evidence type="ECO:0000256" key="10">
    <source>
        <dbReference type="ARBA" id="ARBA00022840"/>
    </source>
</evidence>
<dbReference type="Pfam" id="PF13920">
    <property type="entry name" value="zf-C3HC4_3"/>
    <property type="match status" value="1"/>
</dbReference>
<dbReference type="PROSITE" id="PS00518">
    <property type="entry name" value="ZF_RING_1"/>
    <property type="match status" value="1"/>
</dbReference>
<sequence>MTERSRKEEKVFRTMENDNVVFRNGNPVLVAQPLTVVRALTSNGGARVLATPPTLNPNSDEFEACKTPMIKVNDEPQEEDVKPSVERRSMLPFDDFLKATNTQVVTVDESMKSMEVESTIPKNTESADVDVVYETQESVKTGFVDESLKSTEVELPIQTEEEAVNVNVICETQESIIADPINEATRIQSNEEASKEKEVDINDLEVLKVVKGKEAAVNDEVNVLKVVKKDAVEEKKIPNLEDGEFPVEPGWSLLGRKIEVATSTARGLRRLVDNEIVYFNFPDPNTSYKFQWIVRVSTKRSGVVGRLPMEWAKSVMPLVQSGNVRVRGRCIATPYKLEMMQEIMLLVSFYVHQSVFLESVDTSWRLEACGHINSAAYPLLTLLNMLEIEPYRKADFTPEEMKARKRILKLDSDEASVLPVNKRRKGISEPLPEPNKNEQALSESALNKLVGAAEVFDLEEKKAPTTLMCSLKPYQSQALYWMTEIENGADDENADRNLHPCWSAYNICNGSTIYVNIFTGEAAKKFPQATQRARGGILADAMGLGKTVMTIALILSNPGRVKSEDSNAESLYDNIFSTKRRNINNVEGGTLIVCPMALLGQWKDELETHSKSGSISIFVHYGGGRTDNVDLLLEYDVVLTTYGVLSASYKSDGENSIYHRVQWFRVVLDEAHHIKAHKSQVAQATIALSSHCRWCLTGTPLQNSLEDLFSLLSFLRVEPWCSWQWWTKLIQKPYEQGDQRALKLVKGILRTLMLRRTKETKDKEGRPILVLPPTDIQLIECEQSESERDFYDALFLRSKVQFEQYIAQGKVLNHYANILDLLMQLRRCCNHPFLVMSGSDPAKYADLSRLARKFLNSHTESSDMCCESDTHQNAKLNKLASRFLQNSISSSHSIQSHGYIDEVLGHIQKGETVECSICLESPEDPVFTPCAHQFCRECLFNCWGTSMGGKCPICRQSLKKNDLIVLPSESPFKVDTENNLTESSKVSRLFDFLEHIQKYSDEKSIVFSQWTSFFDLLENPLRRRGIGFLRFDGKLTQKQREKVLKEFNNTKEKRVLLMSLKAGGVGLNLTAASNVFLMDPWWNPAVEEQAIMRIHRIGQKRRVTVRRFIVKNTVEDRLQQVQAKKQKMISGALTDDEVRTSRIQDLKMLFS</sequence>
<keyword evidence="7" id="KW-0378">Hydrolase</keyword>
<dbReference type="GO" id="GO:0008094">
    <property type="term" value="F:ATP-dependent activity, acting on DNA"/>
    <property type="evidence" value="ECO:0007669"/>
    <property type="project" value="TreeGrafter"/>
</dbReference>
<reference evidence="18 19" key="1">
    <citation type="journal article" date="2022" name="Nat. Genet.">
        <title>Improved pea reference genome and pan-genome highlight genomic features and evolutionary characteristics.</title>
        <authorList>
            <person name="Yang T."/>
            <person name="Liu R."/>
            <person name="Luo Y."/>
            <person name="Hu S."/>
            <person name="Wang D."/>
            <person name="Wang C."/>
            <person name="Pandey M.K."/>
            <person name="Ge S."/>
            <person name="Xu Q."/>
            <person name="Li N."/>
            <person name="Li G."/>
            <person name="Huang Y."/>
            <person name="Saxena R.K."/>
            <person name="Ji Y."/>
            <person name="Li M."/>
            <person name="Yan X."/>
            <person name="He Y."/>
            <person name="Liu Y."/>
            <person name="Wang X."/>
            <person name="Xiang C."/>
            <person name="Varshney R.K."/>
            <person name="Ding H."/>
            <person name="Gao S."/>
            <person name="Zong X."/>
        </authorList>
    </citation>
    <scope>NUCLEOTIDE SEQUENCE [LARGE SCALE GENOMIC DNA]</scope>
    <source>
        <strain evidence="18 19">cv. Zhongwan 6</strain>
    </source>
</reference>
<comment type="subcellular location">
    <subcellularLocation>
        <location evidence="1">Nucleus</location>
    </subcellularLocation>
</comment>
<dbReference type="InterPro" id="IPR014905">
    <property type="entry name" value="HIRAN"/>
</dbReference>
<evidence type="ECO:0000256" key="5">
    <source>
        <dbReference type="ARBA" id="ARBA00022763"/>
    </source>
</evidence>
<dbReference type="AlphaFoldDB" id="A0A9D4W8T4"/>
<evidence type="ECO:0000256" key="6">
    <source>
        <dbReference type="ARBA" id="ARBA00022771"/>
    </source>
</evidence>
<dbReference type="FunFam" id="3.40.50.10810:FF:000089">
    <property type="entry name" value="DNA repair protein RAD5B"/>
    <property type="match status" value="1"/>
</dbReference>
<organism evidence="18 19">
    <name type="scientific">Pisum sativum</name>
    <name type="common">Garden pea</name>
    <name type="synonym">Lathyrus oleraceus</name>
    <dbReference type="NCBI Taxonomy" id="3888"/>
    <lineage>
        <taxon>Eukaryota</taxon>
        <taxon>Viridiplantae</taxon>
        <taxon>Streptophyta</taxon>
        <taxon>Embryophyta</taxon>
        <taxon>Tracheophyta</taxon>
        <taxon>Spermatophyta</taxon>
        <taxon>Magnoliopsida</taxon>
        <taxon>eudicotyledons</taxon>
        <taxon>Gunneridae</taxon>
        <taxon>Pentapetalae</taxon>
        <taxon>rosids</taxon>
        <taxon>fabids</taxon>
        <taxon>Fabales</taxon>
        <taxon>Fabaceae</taxon>
        <taxon>Papilionoideae</taxon>
        <taxon>50 kb inversion clade</taxon>
        <taxon>NPAAA clade</taxon>
        <taxon>Hologalegina</taxon>
        <taxon>IRL clade</taxon>
        <taxon>Fabeae</taxon>
        <taxon>Lathyrus</taxon>
    </lineage>
</organism>
<keyword evidence="5" id="KW-0227">DNA damage</keyword>
<keyword evidence="12" id="KW-0234">DNA repair</keyword>
<dbReference type="SMART" id="SM00184">
    <property type="entry name" value="RING"/>
    <property type="match status" value="1"/>
</dbReference>
<evidence type="ECO:0000256" key="8">
    <source>
        <dbReference type="ARBA" id="ARBA00022806"/>
    </source>
</evidence>
<dbReference type="SMART" id="SM00487">
    <property type="entry name" value="DEXDc"/>
    <property type="match status" value="1"/>
</dbReference>
<protein>
    <submittedName>
        <fullName evidence="18">DNA repair protein rad5b</fullName>
    </submittedName>
</protein>
<evidence type="ECO:0000256" key="7">
    <source>
        <dbReference type="ARBA" id="ARBA00022801"/>
    </source>
</evidence>
<evidence type="ECO:0000256" key="3">
    <source>
        <dbReference type="ARBA" id="ARBA00022723"/>
    </source>
</evidence>
<dbReference type="Pfam" id="PF08797">
    <property type="entry name" value="HIRAN"/>
    <property type="match status" value="1"/>
</dbReference>
<dbReference type="CDD" id="cd18008">
    <property type="entry name" value="DEXDc_SHPRH-like"/>
    <property type="match status" value="1"/>
</dbReference>
<evidence type="ECO:0000259" key="15">
    <source>
        <dbReference type="PROSITE" id="PS50089"/>
    </source>
</evidence>
<dbReference type="InterPro" id="IPR049730">
    <property type="entry name" value="SNF2/RAD54-like_C"/>
</dbReference>
<keyword evidence="9" id="KW-0862">Zinc</keyword>
<dbReference type="GO" id="GO:0005634">
    <property type="term" value="C:nucleus"/>
    <property type="evidence" value="ECO:0007669"/>
    <property type="project" value="UniProtKB-SubCell"/>
</dbReference>
<dbReference type="InterPro" id="IPR014001">
    <property type="entry name" value="Helicase_ATP-bd"/>
</dbReference>
<evidence type="ECO:0000256" key="2">
    <source>
        <dbReference type="ARBA" id="ARBA00008438"/>
    </source>
</evidence>
<dbReference type="PROSITE" id="PS51194">
    <property type="entry name" value="HELICASE_CTER"/>
    <property type="match status" value="1"/>
</dbReference>
<dbReference type="PANTHER" id="PTHR45626:SF22">
    <property type="entry name" value="DNA REPAIR PROTEIN RAD5"/>
    <property type="match status" value="1"/>
</dbReference>
<dbReference type="InterPro" id="IPR001650">
    <property type="entry name" value="Helicase_C-like"/>
</dbReference>
<evidence type="ECO:0000259" key="16">
    <source>
        <dbReference type="PROSITE" id="PS51192"/>
    </source>
</evidence>
<dbReference type="Pfam" id="PF00176">
    <property type="entry name" value="SNF2-rel_dom"/>
    <property type="match status" value="1"/>
</dbReference>
<dbReference type="Gene3D" id="3.40.50.300">
    <property type="entry name" value="P-loop containing nucleotide triphosphate hydrolases"/>
    <property type="match status" value="2"/>
</dbReference>
<dbReference type="GO" id="GO:0006325">
    <property type="term" value="P:chromatin organization"/>
    <property type="evidence" value="ECO:0007669"/>
    <property type="project" value="UniProtKB-KW"/>
</dbReference>
<dbReference type="Gramene" id="Psat06G0338300-T1">
    <property type="protein sequence ID" value="KAI5397541.1"/>
    <property type="gene ID" value="KIW84_063383"/>
</dbReference>
<dbReference type="InterPro" id="IPR038718">
    <property type="entry name" value="SNF2-like_sf"/>
</dbReference>
<comment type="similarity">
    <text evidence="2">Belongs to the SNF2/RAD54 helicase family. RAD16 subfamily.</text>
</comment>
<keyword evidence="8" id="KW-0347">Helicase</keyword>
<feature type="domain" description="Helicase C-terminal" evidence="17">
    <location>
        <begin position="988"/>
        <end position="1147"/>
    </location>
</feature>
<keyword evidence="10" id="KW-0067">ATP-binding</keyword>
<dbReference type="SUPFAM" id="SSF57850">
    <property type="entry name" value="RING/U-box"/>
    <property type="match status" value="1"/>
</dbReference>
<dbReference type="EMBL" id="JAMSHJ010000006">
    <property type="protein sequence ID" value="KAI5397541.1"/>
    <property type="molecule type" value="Genomic_DNA"/>
</dbReference>
<dbReference type="GO" id="GO:0004386">
    <property type="term" value="F:helicase activity"/>
    <property type="evidence" value="ECO:0007669"/>
    <property type="project" value="UniProtKB-KW"/>
</dbReference>
<keyword evidence="11" id="KW-0156">Chromatin regulator</keyword>
<dbReference type="Gene3D" id="3.30.40.10">
    <property type="entry name" value="Zinc/RING finger domain, C3HC4 (zinc finger)"/>
    <property type="match status" value="1"/>
</dbReference>